<dbReference type="InParanoid" id="A0A409W499"/>
<organism evidence="2 3">
    <name type="scientific">Gymnopilus dilepis</name>
    <dbReference type="NCBI Taxonomy" id="231916"/>
    <lineage>
        <taxon>Eukaryota</taxon>
        <taxon>Fungi</taxon>
        <taxon>Dikarya</taxon>
        <taxon>Basidiomycota</taxon>
        <taxon>Agaricomycotina</taxon>
        <taxon>Agaricomycetes</taxon>
        <taxon>Agaricomycetidae</taxon>
        <taxon>Agaricales</taxon>
        <taxon>Agaricineae</taxon>
        <taxon>Hymenogastraceae</taxon>
        <taxon>Gymnopilus</taxon>
    </lineage>
</organism>
<feature type="region of interest" description="Disordered" evidence="1">
    <location>
        <begin position="138"/>
        <end position="158"/>
    </location>
</feature>
<dbReference type="EMBL" id="NHYE01005409">
    <property type="protein sequence ID" value="PPQ73360.1"/>
    <property type="molecule type" value="Genomic_DNA"/>
</dbReference>
<evidence type="ECO:0000313" key="3">
    <source>
        <dbReference type="Proteomes" id="UP000284706"/>
    </source>
</evidence>
<comment type="caution">
    <text evidence="2">The sequence shown here is derived from an EMBL/GenBank/DDBJ whole genome shotgun (WGS) entry which is preliminary data.</text>
</comment>
<evidence type="ECO:0000256" key="1">
    <source>
        <dbReference type="SAM" id="MobiDB-lite"/>
    </source>
</evidence>
<protein>
    <submittedName>
        <fullName evidence="2">Uncharacterized protein</fullName>
    </submittedName>
</protein>
<reference evidence="2 3" key="1">
    <citation type="journal article" date="2018" name="Evol. Lett.">
        <title>Horizontal gene cluster transfer increased hallucinogenic mushroom diversity.</title>
        <authorList>
            <person name="Reynolds H.T."/>
            <person name="Vijayakumar V."/>
            <person name="Gluck-Thaler E."/>
            <person name="Korotkin H.B."/>
            <person name="Matheny P.B."/>
            <person name="Slot J.C."/>
        </authorList>
    </citation>
    <scope>NUCLEOTIDE SEQUENCE [LARGE SCALE GENOMIC DNA]</scope>
    <source>
        <strain evidence="2 3">SRW20</strain>
    </source>
</reference>
<sequence length="252" mass="27687">MHTSVLIKRPCSSCIVALSYCFNQQTEHSLAACRGTAQSQADMSHSSQEMHGRVVIVYLKSTTVTCAMHGKKKLTSFHLRESSIYYICSELFTITYNIKQACSRGLLSEDLNDLAGLLLAFLVTEHLNAIAASNVSSNLPTSVPQDLNPPPFASRSSASMSPGPLNLVLELSTVLIQRSRCPPPNCTNSLHVPRPPPDRPCPPLRQHPGVIGFSRPLLRRRIGPRYRGARHALLGHNYNLACLPTLDTRHKG</sequence>
<name>A0A409W499_9AGAR</name>
<dbReference type="AlphaFoldDB" id="A0A409W499"/>
<accession>A0A409W499</accession>
<evidence type="ECO:0000313" key="2">
    <source>
        <dbReference type="EMBL" id="PPQ73360.1"/>
    </source>
</evidence>
<gene>
    <name evidence="2" type="ORF">CVT26_015452</name>
</gene>
<dbReference type="Proteomes" id="UP000284706">
    <property type="component" value="Unassembled WGS sequence"/>
</dbReference>
<proteinExistence type="predicted"/>
<keyword evidence="3" id="KW-1185">Reference proteome</keyword>